<reference evidence="1 2" key="1">
    <citation type="submission" date="2019-07" db="EMBL/GenBank/DDBJ databases">
        <title>Whole genome shotgun sequence of Segetibacter aerophilus NBRC 106135.</title>
        <authorList>
            <person name="Hosoyama A."/>
            <person name="Uohara A."/>
            <person name="Ohji S."/>
            <person name="Ichikawa N."/>
        </authorList>
    </citation>
    <scope>NUCLEOTIDE SEQUENCE [LARGE SCALE GENOMIC DNA]</scope>
    <source>
        <strain evidence="1 2">NBRC 106135</strain>
    </source>
</reference>
<accession>A0A512B8Q5</accession>
<evidence type="ECO:0000313" key="1">
    <source>
        <dbReference type="EMBL" id="GEO08342.1"/>
    </source>
</evidence>
<evidence type="ECO:0008006" key="3">
    <source>
        <dbReference type="Google" id="ProtNLM"/>
    </source>
</evidence>
<keyword evidence="2" id="KW-1185">Reference proteome</keyword>
<dbReference type="Proteomes" id="UP000321513">
    <property type="component" value="Unassembled WGS sequence"/>
</dbReference>
<name>A0A512B8Q5_9BACT</name>
<comment type="caution">
    <text evidence="1">The sequence shown here is derived from an EMBL/GenBank/DDBJ whole genome shotgun (WGS) entry which is preliminary data.</text>
</comment>
<evidence type="ECO:0000313" key="2">
    <source>
        <dbReference type="Proteomes" id="UP000321513"/>
    </source>
</evidence>
<proteinExistence type="predicted"/>
<dbReference type="EMBL" id="BJYT01000002">
    <property type="protein sequence ID" value="GEO08342.1"/>
    <property type="molecule type" value="Genomic_DNA"/>
</dbReference>
<gene>
    <name evidence="1" type="ORF">SAE01_08380</name>
</gene>
<sequence>MLIAKPFYEKQLNSSKEKGWLLIDKNHVQEVYARYKTPIDTLIKSGYTFHYFNPSFEEPKFEDVMKTAKDSAVSEQVSYWTLLKVLDQKMPSKLPVHLFTDNLAKHFTGSRPEVSLQLKWNVYSPKDTISSWIEKAYKTTNDSIRLVVGHGTSTGTYFTYQNVSKTSNNKFRVQQIGKKLLVSFNDTSKIFVAKPVEVDTSTLAITIFTDQFATDATYVQAAVNAVKDFTKYKINVSVVDEVEKIAPSFTWLFWLSEKVIPASFRRNNVFIYEKGKIENTRTNIITGDNENVSTAGDITLFRSIKIDSKTSNGLVPVWKNGFGETILGVERKEASIYHFYSRINPQWNDLPWSHKFPQIIYRLLFDSSANSNQPIEVDRRVMDVSQIQPVIVPEEGLVSKQELVTRKDLSKLFWILALALFLIERMLSFKTKREEAYG</sequence>
<organism evidence="1 2">
    <name type="scientific">Segetibacter aerophilus</name>
    <dbReference type="NCBI Taxonomy" id="670293"/>
    <lineage>
        <taxon>Bacteria</taxon>
        <taxon>Pseudomonadati</taxon>
        <taxon>Bacteroidota</taxon>
        <taxon>Chitinophagia</taxon>
        <taxon>Chitinophagales</taxon>
        <taxon>Chitinophagaceae</taxon>
        <taxon>Segetibacter</taxon>
    </lineage>
</organism>
<protein>
    <recommendedName>
        <fullName evidence="3">Aerotolerance regulator N-terminal domain-containing protein</fullName>
    </recommendedName>
</protein>
<dbReference type="AlphaFoldDB" id="A0A512B8Q5"/>